<dbReference type="PANTHER" id="PTHR45625:SF2">
    <property type="entry name" value="PEPTIDYL-PROLYL CIS-TRANS ISOMERASE-LIKE 3"/>
    <property type="match status" value="1"/>
</dbReference>
<feature type="domain" description="PPIase cyclophilin-type" evidence="3">
    <location>
        <begin position="1"/>
        <end position="105"/>
    </location>
</feature>
<dbReference type="GO" id="GO:0003755">
    <property type="term" value="F:peptidyl-prolyl cis-trans isomerase activity"/>
    <property type="evidence" value="ECO:0007669"/>
    <property type="project" value="UniProtKB-UniRule"/>
</dbReference>
<dbReference type="EMBL" id="CASHTH010001649">
    <property type="protein sequence ID" value="CAI8017702.1"/>
    <property type="molecule type" value="Genomic_DNA"/>
</dbReference>
<keyword evidence="5" id="KW-1185">Reference proteome</keyword>
<dbReference type="SUPFAM" id="SSF50891">
    <property type="entry name" value="Cyclophilin-like"/>
    <property type="match status" value="1"/>
</dbReference>
<reference evidence="4" key="1">
    <citation type="submission" date="2023-03" db="EMBL/GenBank/DDBJ databases">
        <authorList>
            <person name="Steffen K."/>
            <person name="Cardenas P."/>
        </authorList>
    </citation>
    <scope>NUCLEOTIDE SEQUENCE</scope>
</reference>
<evidence type="ECO:0000259" key="3">
    <source>
        <dbReference type="PROSITE" id="PS50072"/>
    </source>
</evidence>
<dbReference type="Proteomes" id="UP001174909">
    <property type="component" value="Unassembled WGS sequence"/>
</dbReference>
<proteinExistence type="inferred from homology"/>
<name>A0AA35RWL0_GEOBA</name>
<dbReference type="AlphaFoldDB" id="A0AA35RWL0"/>
<comment type="similarity">
    <text evidence="2">Belongs to the cyclophilin-type PPIase family.</text>
</comment>
<keyword evidence="2 4" id="KW-0413">Isomerase</keyword>
<dbReference type="PROSITE" id="PS50072">
    <property type="entry name" value="CSA_PPIASE_2"/>
    <property type="match status" value="1"/>
</dbReference>
<evidence type="ECO:0000256" key="1">
    <source>
        <dbReference type="ARBA" id="ARBA00000971"/>
    </source>
</evidence>
<dbReference type="PANTHER" id="PTHR45625">
    <property type="entry name" value="PEPTIDYL-PROLYL CIS-TRANS ISOMERASE-RELATED"/>
    <property type="match status" value="1"/>
</dbReference>
<comment type="function">
    <text evidence="2">PPIases accelerate the folding of proteins. It catalyzes the cis-trans isomerization of proline imidic peptide bonds in oligopeptides.</text>
</comment>
<protein>
    <recommendedName>
        <fullName evidence="2">Peptidyl-prolyl cis-trans isomerase</fullName>
        <shortName evidence="2">PPIase</shortName>
        <ecNumber evidence="2">5.2.1.8</ecNumber>
    </recommendedName>
</protein>
<dbReference type="Gene3D" id="2.40.100.10">
    <property type="entry name" value="Cyclophilin-like"/>
    <property type="match status" value="1"/>
</dbReference>
<gene>
    <name evidence="4" type="ORF">GBAR_LOCUS10705</name>
</gene>
<sequence length="112" mass="12685">MVQTGDPTGTGKGGTSIWGENFEDVFHETLKHNKRGVVSMANQGPDTNGSQFFITYSKQPHLDMKYTMFGKVIDGWETLDDLEKVPVHEKNFRPLTEIRLRRITIHANPLAI</sequence>
<evidence type="ECO:0000256" key="2">
    <source>
        <dbReference type="RuleBase" id="RU363019"/>
    </source>
</evidence>
<keyword evidence="2" id="KW-0697">Rotamase</keyword>
<comment type="caution">
    <text evidence="4">The sequence shown here is derived from an EMBL/GenBank/DDBJ whole genome shotgun (WGS) entry which is preliminary data.</text>
</comment>
<dbReference type="GO" id="GO:0071013">
    <property type="term" value="C:catalytic step 2 spliceosome"/>
    <property type="evidence" value="ECO:0007669"/>
    <property type="project" value="TreeGrafter"/>
</dbReference>
<dbReference type="PRINTS" id="PR00153">
    <property type="entry name" value="CSAPPISMRASE"/>
</dbReference>
<dbReference type="InterPro" id="IPR029000">
    <property type="entry name" value="Cyclophilin-like_dom_sf"/>
</dbReference>
<dbReference type="EC" id="5.2.1.8" evidence="2"/>
<dbReference type="InterPro" id="IPR044666">
    <property type="entry name" value="Cyclophilin_A-like"/>
</dbReference>
<organism evidence="4 5">
    <name type="scientific">Geodia barretti</name>
    <name type="common">Barrett's horny sponge</name>
    <dbReference type="NCBI Taxonomy" id="519541"/>
    <lineage>
        <taxon>Eukaryota</taxon>
        <taxon>Metazoa</taxon>
        <taxon>Porifera</taxon>
        <taxon>Demospongiae</taxon>
        <taxon>Heteroscleromorpha</taxon>
        <taxon>Tetractinellida</taxon>
        <taxon>Astrophorina</taxon>
        <taxon>Geodiidae</taxon>
        <taxon>Geodia</taxon>
    </lineage>
</organism>
<dbReference type="Pfam" id="PF00160">
    <property type="entry name" value="Pro_isomerase"/>
    <property type="match status" value="1"/>
</dbReference>
<accession>A0AA35RWL0</accession>
<dbReference type="InterPro" id="IPR002130">
    <property type="entry name" value="Cyclophilin-type_PPIase_dom"/>
</dbReference>
<comment type="catalytic activity">
    <reaction evidence="1 2">
        <text>[protein]-peptidylproline (omega=180) = [protein]-peptidylproline (omega=0)</text>
        <dbReference type="Rhea" id="RHEA:16237"/>
        <dbReference type="Rhea" id="RHEA-COMP:10747"/>
        <dbReference type="Rhea" id="RHEA-COMP:10748"/>
        <dbReference type="ChEBI" id="CHEBI:83833"/>
        <dbReference type="ChEBI" id="CHEBI:83834"/>
        <dbReference type="EC" id="5.2.1.8"/>
    </reaction>
</comment>
<evidence type="ECO:0000313" key="5">
    <source>
        <dbReference type="Proteomes" id="UP001174909"/>
    </source>
</evidence>
<evidence type="ECO:0000313" key="4">
    <source>
        <dbReference type="EMBL" id="CAI8017702.1"/>
    </source>
</evidence>